<evidence type="ECO:0000256" key="1">
    <source>
        <dbReference type="ARBA" id="ARBA00001863"/>
    </source>
</evidence>
<keyword evidence="7 9" id="KW-0326">Glycosidase</keyword>
<keyword evidence="4 9" id="KW-0378">Hydrolase</keyword>
<dbReference type="PIRSF" id="PIRSF001031">
    <property type="entry name" value="Glu-a-glcsd_SBD"/>
    <property type="match status" value="1"/>
</dbReference>
<dbReference type="EC" id="3.2.1.3" evidence="9"/>
<proteinExistence type="inferred from homology"/>
<dbReference type="SUPFAM" id="SSF49452">
    <property type="entry name" value="Starch-binding domain-like"/>
    <property type="match status" value="1"/>
</dbReference>
<keyword evidence="3" id="KW-0732">Signal</keyword>
<evidence type="ECO:0000256" key="7">
    <source>
        <dbReference type="ARBA" id="ARBA00023295"/>
    </source>
</evidence>
<sequence length="670" mass="71770">MELLDQHMSALSANDTAPPVLPIMHFVSTALLLGAGALQAVLGRSATARQGTLLRRSVDSFIDTESPIALHQLLCNIGPDGCNAKGPDGCNSKGASPGAVVASPSTENPNYFYTWTRDSSLVFKSLVDRLVNRYDVRLQRHIEEFVVAEAKLQGVSGPSGSLSDGQGLGEPKFEANLTAFTGKWGRPQRDGPPLRATALITYANWLVQNDYSSTASTIIWPIVQNDLNYVAQYWNQTGFDLWEEVNGSSFFTISSQYRALVEGSALATALGKPGSSYSNVAPQILCFLQSFWVPSAGYIDANINVDHGRAGKDASTILGSIHAFDAGLGCDAATFQPCSDKALSNHKVTVDSFRDYKINRGVAKGKAVAVGRYIEDVYYGGQPWYLTTLAAAEQLFGAVYVWKQSGSITVTDVSLAFFQDMVPGVTKGTYSNGSRGFSDLLGAVAAYADGFIDVVAKYIAPNGSMSEQFDKNDGHPLSARDLTWSYAAFLTAAARRAGIVPPPWANSQAKSIPGTCLATSVVGSYSTATATSFPPSQTPKTGTPPPSTTSRPSHTPTAPPGDCKTPTSVAVTFEVLVKTEHGQTIKLVGDVGALGDWNPEKAAPLEASQYTSNRPLWRGTLSLKAGQVVRYKYINVDSNGSPTWERDPDHTLTVPRTRATTAVQSDKWQY</sequence>
<dbReference type="InterPro" id="IPR034836">
    <property type="entry name" value="CBM20_glucoamylase"/>
</dbReference>
<evidence type="ECO:0000256" key="10">
    <source>
        <dbReference type="PIRSR" id="PIRSR001031-1"/>
    </source>
</evidence>
<feature type="region of interest" description="Disordered" evidence="12">
    <location>
        <begin position="528"/>
        <end position="566"/>
    </location>
</feature>
<evidence type="ECO:0000256" key="4">
    <source>
        <dbReference type="ARBA" id="ARBA00022801"/>
    </source>
</evidence>
<dbReference type="InterPro" id="IPR002044">
    <property type="entry name" value="CBM20"/>
</dbReference>
<dbReference type="Pfam" id="PF00686">
    <property type="entry name" value="CBM_20"/>
    <property type="match status" value="1"/>
</dbReference>
<evidence type="ECO:0000313" key="14">
    <source>
        <dbReference type="EMBL" id="KAF4512360.1"/>
    </source>
</evidence>
<comment type="catalytic activity">
    <reaction evidence="1 9">
        <text>Hydrolysis of terminal (1-&gt;4)-linked alpha-D-glucose residues successively from non-reducing ends of the chains with release of beta-D-glucose.</text>
        <dbReference type="EC" id="3.2.1.3"/>
    </reaction>
</comment>
<dbReference type="InterPro" id="IPR000165">
    <property type="entry name" value="Glucoamylase"/>
</dbReference>
<dbReference type="EMBL" id="JAAVMX010000002">
    <property type="protein sequence ID" value="KAF4512360.1"/>
    <property type="molecule type" value="Genomic_DNA"/>
</dbReference>
<dbReference type="InterPro" id="IPR008291">
    <property type="entry name" value="Glucoamylase_SBD"/>
</dbReference>
<evidence type="ECO:0000256" key="6">
    <source>
        <dbReference type="ARBA" id="ARBA00023277"/>
    </source>
</evidence>
<dbReference type="PANTHER" id="PTHR31616">
    <property type="entry name" value="TREHALASE"/>
    <property type="match status" value="1"/>
</dbReference>
<reference evidence="14 15" key="1">
    <citation type="journal article" date="2020" name="Genome Biol. Evol.">
        <title>A new high-quality draft genome assembly of the Chinese cordyceps Ophiocordyceps sinensis.</title>
        <authorList>
            <person name="Shu R."/>
            <person name="Zhang J."/>
            <person name="Meng Q."/>
            <person name="Zhang H."/>
            <person name="Zhou G."/>
            <person name="Li M."/>
            <person name="Wu P."/>
            <person name="Zhao Y."/>
            <person name="Chen C."/>
            <person name="Qin Q."/>
        </authorList>
    </citation>
    <scope>NUCLEOTIDE SEQUENCE [LARGE SCALE GENOMIC DNA]</scope>
    <source>
        <strain evidence="14 15">IOZ07</strain>
    </source>
</reference>
<evidence type="ECO:0000256" key="8">
    <source>
        <dbReference type="ARBA" id="ARBA00023326"/>
    </source>
</evidence>
<dbReference type="InterPro" id="IPR011613">
    <property type="entry name" value="GH15-like"/>
</dbReference>
<gene>
    <name evidence="14" type="ORF">G6O67_001511</name>
</gene>
<feature type="active site" description="Proton acceptor" evidence="10">
    <location>
        <position position="240"/>
    </location>
</feature>
<organism evidence="14 15">
    <name type="scientific">Ophiocordyceps sinensis</name>
    <dbReference type="NCBI Taxonomy" id="72228"/>
    <lineage>
        <taxon>Eukaryota</taxon>
        <taxon>Fungi</taxon>
        <taxon>Dikarya</taxon>
        <taxon>Ascomycota</taxon>
        <taxon>Pezizomycotina</taxon>
        <taxon>Sordariomycetes</taxon>
        <taxon>Hypocreomycetidae</taxon>
        <taxon>Hypocreales</taxon>
        <taxon>Ophiocordycipitaceae</taxon>
        <taxon>Ophiocordyceps</taxon>
    </lineage>
</organism>
<evidence type="ECO:0000256" key="11">
    <source>
        <dbReference type="PIRSR" id="PIRSR001031-2"/>
    </source>
</evidence>
<keyword evidence="15" id="KW-1185">Reference proteome</keyword>
<evidence type="ECO:0000256" key="2">
    <source>
        <dbReference type="ARBA" id="ARBA00006188"/>
    </source>
</evidence>
<dbReference type="InterPro" id="IPR008928">
    <property type="entry name" value="6-hairpin_glycosidase_sf"/>
</dbReference>
<dbReference type="InterPro" id="IPR013783">
    <property type="entry name" value="Ig-like_fold"/>
</dbReference>
<dbReference type="GO" id="GO:2001070">
    <property type="term" value="F:starch binding"/>
    <property type="evidence" value="ECO:0007669"/>
    <property type="project" value="InterPro"/>
</dbReference>
<dbReference type="InterPro" id="IPR012341">
    <property type="entry name" value="6hp_glycosidase-like_sf"/>
</dbReference>
<keyword evidence="6 9" id="KW-0119">Carbohydrate metabolism</keyword>
<comment type="similarity">
    <text evidence="2 9">Belongs to the glycosyl hydrolase 15 family.</text>
</comment>
<dbReference type="FunFam" id="2.60.40.10:FF:000552">
    <property type="entry name" value="Related to glucoamylase"/>
    <property type="match status" value="1"/>
</dbReference>
<dbReference type="SMART" id="SM01065">
    <property type="entry name" value="CBM_2"/>
    <property type="match status" value="1"/>
</dbReference>
<dbReference type="PRINTS" id="PR00736">
    <property type="entry name" value="GLHYDRLASE15"/>
</dbReference>
<comment type="caution">
    <text evidence="14">The sequence shown here is derived from an EMBL/GenBank/DDBJ whole genome shotgun (WGS) entry which is preliminary data.</text>
</comment>
<dbReference type="Gene3D" id="2.60.40.10">
    <property type="entry name" value="Immunoglobulins"/>
    <property type="match status" value="1"/>
</dbReference>
<evidence type="ECO:0000256" key="5">
    <source>
        <dbReference type="ARBA" id="ARBA00023180"/>
    </source>
</evidence>
<dbReference type="Proteomes" id="UP000557566">
    <property type="component" value="Unassembled WGS sequence"/>
</dbReference>
<keyword evidence="8 9" id="KW-0624">Polysaccharide degradation</keyword>
<feature type="domain" description="CBM20" evidence="13">
    <location>
        <begin position="563"/>
        <end position="670"/>
    </location>
</feature>
<feature type="active site" description="Proton donor" evidence="10">
    <location>
        <position position="243"/>
    </location>
</feature>
<dbReference type="AlphaFoldDB" id="A0A8H4V9A4"/>
<dbReference type="FunFam" id="1.50.10.10:FF:000018">
    <property type="entry name" value="Glucoamylase"/>
    <property type="match status" value="1"/>
</dbReference>
<evidence type="ECO:0000256" key="3">
    <source>
        <dbReference type="ARBA" id="ARBA00022729"/>
    </source>
</evidence>
<dbReference type="CDD" id="cd05811">
    <property type="entry name" value="CBM20_glucoamylase"/>
    <property type="match status" value="1"/>
</dbReference>
<dbReference type="InterPro" id="IPR046966">
    <property type="entry name" value="Glucoamylase_active_site"/>
</dbReference>
<dbReference type="PANTHER" id="PTHR31616:SF12">
    <property type="entry name" value="GLUCOAMYLASE"/>
    <property type="match status" value="1"/>
</dbReference>
<protein>
    <recommendedName>
        <fullName evidence="9">Glucoamylase</fullName>
        <ecNumber evidence="9">3.2.1.3</ecNumber>
    </recommendedName>
    <alternativeName>
        <fullName evidence="9">1,4-alpha-D-glucan glucohydrolase</fullName>
    </alternativeName>
    <alternativeName>
        <fullName evidence="9">Glucan 1,4-alpha-glucosidase</fullName>
    </alternativeName>
</protein>
<evidence type="ECO:0000256" key="9">
    <source>
        <dbReference type="PIRNR" id="PIRNR001031"/>
    </source>
</evidence>
<evidence type="ECO:0000313" key="15">
    <source>
        <dbReference type="Proteomes" id="UP000557566"/>
    </source>
</evidence>
<dbReference type="OrthoDB" id="6123450at2759"/>
<dbReference type="InterPro" id="IPR013784">
    <property type="entry name" value="Carb-bd-like_fold"/>
</dbReference>
<dbReference type="GO" id="GO:0000324">
    <property type="term" value="C:fungal-type vacuole"/>
    <property type="evidence" value="ECO:0007669"/>
    <property type="project" value="TreeGrafter"/>
</dbReference>
<dbReference type="PROSITE" id="PS51166">
    <property type="entry name" value="CBM20"/>
    <property type="match status" value="1"/>
</dbReference>
<name>A0A8H4V9A4_9HYPO</name>
<dbReference type="Pfam" id="PF00723">
    <property type="entry name" value="Glyco_hydro_15"/>
    <property type="match status" value="1"/>
</dbReference>
<evidence type="ECO:0000256" key="12">
    <source>
        <dbReference type="SAM" id="MobiDB-lite"/>
    </source>
</evidence>
<dbReference type="GO" id="GO:0004339">
    <property type="term" value="F:glucan 1,4-alpha-glucosidase activity"/>
    <property type="evidence" value="ECO:0007669"/>
    <property type="project" value="UniProtKB-EC"/>
</dbReference>
<dbReference type="PROSITE" id="PS00820">
    <property type="entry name" value="GLUCOAMYLASE"/>
    <property type="match status" value="1"/>
</dbReference>
<keyword evidence="5" id="KW-0325">Glycoprotein</keyword>
<dbReference type="Gene3D" id="1.50.10.10">
    <property type="match status" value="1"/>
</dbReference>
<accession>A0A8H4V9A4</accession>
<dbReference type="GO" id="GO:0000272">
    <property type="term" value="P:polysaccharide catabolic process"/>
    <property type="evidence" value="ECO:0007669"/>
    <property type="project" value="UniProtKB-KW"/>
</dbReference>
<feature type="binding site" evidence="11">
    <location>
        <position position="184"/>
    </location>
    <ligand>
        <name>substrate</name>
    </ligand>
</feature>
<evidence type="ECO:0000259" key="13">
    <source>
        <dbReference type="PROSITE" id="PS51166"/>
    </source>
</evidence>
<dbReference type="SUPFAM" id="SSF48208">
    <property type="entry name" value="Six-hairpin glycosidases"/>
    <property type="match status" value="1"/>
</dbReference>